<reference evidence="2" key="1">
    <citation type="submission" date="2017-11" db="EMBL/GenBank/DDBJ databases">
        <authorList>
            <person name="Lima N.C."/>
            <person name="Parody-Merino A.M."/>
            <person name="Battley P.F."/>
            <person name="Fidler A.E."/>
            <person name="Prosdocimi F."/>
        </authorList>
    </citation>
    <scope>NUCLEOTIDE SEQUENCE [LARGE SCALE GENOMIC DNA]</scope>
</reference>
<protein>
    <recommendedName>
        <fullName evidence="3">Rna-directed dna polymerase from mobile element jockey-like</fullName>
    </recommendedName>
</protein>
<keyword evidence="2" id="KW-1185">Reference proteome</keyword>
<dbReference type="PRINTS" id="PR01345">
    <property type="entry name" value="CERVTRCPTASE"/>
</dbReference>
<evidence type="ECO:0008006" key="3">
    <source>
        <dbReference type="Google" id="ProtNLM"/>
    </source>
</evidence>
<dbReference type="AlphaFoldDB" id="A0A2I0UT67"/>
<gene>
    <name evidence="1" type="ORF">llap_440</name>
</gene>
<reference evidence="2" key="2">
    <citation type="submission" date="2017-12" db="EMBL/GenBank/DDBJ databases">
        <title>Genome sequence of the Bar-tailed Godwit (Limosa lapponica baueri).</title>
        <authorList>
            <person name="Lima N.C.B."/>
            <person name="Parody-Merino A.M."/>
            <person name="Battley P.F."/>
            <person name="Fidler A.E."/>
            <person name="Prosdocimi F."/>
        </authorList>
    </citation>
    <scope>NUCLEOTIDE SEQUENCE [LARGE SCALE GENOMIC DNA]</scope>
</reference>
<organism evidence="1 2">
    <name type="scientific">Limosa lapponica baueri</name>
    <dbReference type="NCBI Taxonomy" id="1758121"/>
    <lineage>
        <taxon>Eukaryota</taxon>
        <taxon>Metazoa</taxon>
        <taxon>Chordata</taxon>
        <taxon>Craniata</taxon>
        <taxon>Vertebrata</taxon>
        <taxon>Euteleostomi</taxon>
        <taxon>Archelosauria</taxon>
        <taxon>Archosauria</taxon>
        <taxon>Dinosauria</taxon>
        <taxon>Saurischia</taxon>
        <taxon>Theropoda</taxon>
        <taxon>Coelurosauria</taxon>
        <taxon>Aves</taxon>
        <taxon>Neognathae</taxon>
        <taxon>Neoaves</taxon>
        <taxon>Charadriiformes</taxon>
        <taxon>Scolopacidae</taxon>
        <taxon>Limosa</taxon>
    </lineage>
</organism>
<accession>A0A2I0UT67</accession>
<dbReference type="EMBL" id="KZ505640">
    <property type="protein sequence ID" value="PKU49255.1"/>
    <property type="molecule type" value="Genomic_DNA"/>
</dbReference>
<proteinExistence type="predicted"/>
<evidence type="ECO:0000313" key="2">
    <source>
        <dbReference type="Proteomes" id="UP000233556"/>
    </source>
</evidence>
<name>A0A2I0UT67_LIMLA</name>
<evidence type="ECO:0000313" key="1">
    <source>
        <dbReference type="EMBL" id="PKU49255.1"/>
    </source>
</evidence>
<dbReference type="Proteomes" id="UP000233556">
    <property type="component" value="Unassembled WGS sequence"/>
</dbReference>
<dbReference type="OrthoDB" id="419189at2759"/>
<sequence length="111" mass="12671">MSFNKVKCRVLHLGHNNPMQRYRPGEEWLESCLAEKDLGVLVDSSLNVSQQCAQLAKKANSILACTRNSVAVRTREVIVPLYSALVRPHLEYCVQLWAPHYKKDIEVLDHV</sequence>
<dbReference type="PANTHER" id="PTHR33332">
    <property type="entry name" value="REVERSE TRANSCRIPTASE DOMAIN-CONTAINING PROTEIN"/>
    <property type="match status" value="1"/>
</dbReference>